<evidence type="ECO:0000313" key="3">
    <source>
        <dbReference type="Proteomes" id="UP000006038"/>
    </source>
</evidence>
<feature type="transmembrane region" description="Helical" evidence="1">
    <location>
        <begin position="7"/>
        <end position="28"/>
    </location>
</feature>
<keyword evidence="1" id="KW-0472">Membrane</keyword>
<feature type="transmembrane region" description="Helical" evidence="1">
    <location>
        <begin position="71"/>
        <end position="88"/>
    </location>
</feature>
<dbReference type="HOGENOM" id="CLU_120305_2_1_1"/>
<feature type="transmembrane region" description="Helical" evidence="1">
    <location>
        <begin position="94"/>
        <end position="115"/>
    </location>
</feature>
<dbReference type="EnsemblPlants" id="OB06G12800.1">
    <property type="protein sequence ID" value="OB06G12800.1"/>
    <property type="gene ID" value="OB06G12800"/>
</dbReference>
<sequence length="120" mass="12531">MDAAGDLAVHVGLLVVTLTSGAAIYMAAGDVGSTAFVAVSYGALLVLFRCLRAYERAPPADVAGRERLRRGVWCLCTVLTALFAWKVAGVMPPAAAVAVWVLAVATSAGGFAVLFHRRRL</sequence>
<dbReference type="Proteomes" id="UP000006038">
    <property type="component" value="Chromosome 6"/>
</dbReference>
<organism evidence="2">
    <name type="scientific">Oryza brachyantha</name>
    <name type="common">malo sina</name>
    <dbReference type="NCBI Taxonomy" id="4533"/>
    <lineage>
        <taxon>Eukaryota</taxon>
        <taxon>Viridiplantae</taxon>
        <taxon>Streptophyta</taxon>
        <taxon>Embryophyta</taxon>
        <taxon>Tracheophyta</taxon>
        <taxon>Spermatophyta</taxon>
        <taxon>Magnoliopsida</taxon>
        <taxon>Liliopsida</taxon>
        <taxon>Poales</taxon>
        <taxon>Poaceae</taxon>
        <taxon>BOP clade</taxon>
        <taxon>Oryzoideae</taxon>
        <taxon>Oryzeae</taxon>
        <taxon>Oryzinae</taxon>
        <taxon>Oryza</taxon>
    </lineage>
</organism>
<dbReference type="PANTHER" id="PTHR46610:SF12">
    <property type="entry name" value="OS06G0146600 PROTEIN"/>
    <property type="match status" value="1"/>
</dbReference>
<evidence type="ECO:0000256" key="1">
    <source>
        <dbReference type="SAM" id="Phobius"/>
    </source>
</evidence>
<evidence type="ECO:0000313" key="2">
    <source>
        <dbReference type="EnsemblPlants" id="OB06G12800.1"/>
    </source>
</evidence>
<dbReference type="Gramene" id="OB06G12800.1">
    <property type="protein sequence ID" value="OB06G12800.1"/>
    <property type="gene ID" value="OB06G12800"/>
</dbReference>
<dbReference type="InterPro" id="IPR045501">
    <property type="entry name" value="DUF6490"/>
</dbReference>
<reference evidence="2" key="1">
    <citation type="journal article" date="2013" name="Nat. Commun.">
        <title>Whole-genome sequencing of Oryza brachyantha reveals mechanisms underlying Oryza genome evolution.</title>
        <authorList>
            <person name="Chen J."/>
            <person name="Huang Q."/>
            <person name="Gao D."/>
            <person name="Wang J."/>
            <person name="Lang Y."/>
            <person name="Liu T."/>
            <person name="Li B."/>
            <person name="Bai Z."/>
            <person name="Luis Goicoechea J."/>
            <person name="Liang C."/>
            <person name="Chen C."/>
            <person name="Zhang W."/>
            <person name="Sun S."/>
            <person name="Liao Y."/>
            <person name="Zhang X."/>
            <person name="Yang L."/>
            <person name="Song C."/>
            <person name="Wang M."/>
            <person name="Shi J."/>
            <person name="Liu G."/>
            <person name="Liu J."/>
            <person name="Zhou H."/>
            <person name="Zhou W."/>
            <person name="Yu Q."/>
            <person name="An N."/>
            <person name="Chen Y."/>
            <person name="Cai Q."/>
            <person name="Wang B."/>
            <person name="Liu B."/>
            <person name="Min J."/>
            <person name="Huang Y."/>
            <person name="Wu H."/>
            <person name="Li Z."/>
            <person name="Zhang Y."/>
            <person name="Yin Y."/>
            <person name="Song W."/>
            <person name="Jiang J."/>
            <person name="Jackson S.A."/>
            <person name="Wing R.A."/>
            <person name="Wang J."/>
            <person name="Chen M."/>
        </authorList>
    </citation>
    <scope>NUCLEOTIDE SEQUENCE [LARGE SCALE GENOMIC DNA]</scope>
    <source>
        <strain evidence="2">cv. IRGC 101232</strain>
    </source>
</reference>
<dbReference type="OrthoDB" id="694639at2759"/>
<dbReference type="PANTHER" id="PTHR46610">
    <property type="entry name" value="OS05G0181300 PROTEIN"/>
    <property type="match status" value="1"/>
</dbReference>
<dbReference type="RefSeq" id="XP_015694047.1">
    <property type="nucleotide sequence ID" value="XM_015838561.1"/>
</dbReference>
<gene>
    <name evidence="2" type="primary">LOC107304473</name>
</gene>
<feature type="transmembrane region" description="Helical" evidence="1">
    <location>
        <begin position="34"/>
        <end position="51"/>
    </location>
</feature>
<dbReference type="KEGG" id="obr:107304473"/>
<keyword evidence="3" id="KW-1185">Reference proteome</keyword>
<reference evidence="2" key="2">
    <citation type="submission" date="2013-04" db="UniProtKB">
        <authorList>
            <consortium name="EnsemblPlants"/>
        </authorList>
    </citation>
    <scope>IDENTIFICATION</scope>
</reference>
<dbReference type="OMA" id="EVWALCT"/>
<name>J3MB86_ORYBR</name>
<accession>J3MB86</accession>
<keyword evidence="1" id="KW-1133">Transmembrane helix</keyword>
<protein>
    <submittedName>
        <fullName evidence="2">Uncharacterized protein</fullName>
    </submittedName>
</protein>
<proteinExistence type="predicted"/>
<keyword evidence="1" id="KW-0812">Transmembrane</keyword>
<dbReference type="eggNOG" id="ENOG502R75Z">
    <property type="taxonomic scope" value="Eukaryota"/>
</dbReference>
<dbReference type="Pfam" id="PF20100">
    <property type="entry name" value="DUF6490"/>
    <property type="match status" value="1"/>
</dbReference>
<dbReference type="GeneID" id="107304473"/>
<dbReference type="AlphaFoldDB" id="J3MB86"/>